<protein>
    <recommendedName>
        <fullName evidence="4">Peptidase M10 metallopeptidase domain-containing protein</fullName>
    </recommendedName>
</protein>
<sequence precursor="true">MKIADPTTGVSPRHRMLSRCCVLAGLIFFALAVPAWAQHPAAKTTADRPTVRVILFVPSDRRPPDDSLVGLNKVADLTDRLILGGIRKWGFRTGEPSLFQRVNGVVRPIIVAGKMPAKHYTKPSVHKEAIRSALQQNGVIAQPHDVWWVFVYVGEPPERYSDFRGGFSEEFGGWSVANYDSRMSRINIDAPLASGLNDTIALKGTIHELGHGFGLPHIGPKSRLKRGNTLMGPINAIYRRISGDQSGKAYISQASAAMLAIHPIIRGKTPSDTRLIPTKVSNARLISSPGATAGFQLSGRVAAETRPLVAVVGDHHEKRPGEYWTKHYIGPVGRDGRFQVHVNEAVPVDGEIKLWFLFDNGTMTADGQLRGARGAITLPYRFTAQQWQLTSP</sequence>
<evidence type="ECO:0000313" key="2">
    <source>
        <dbReference type="EMBL" id="TWU67094.1"/>
    </source>
</evidence>
<dbReference type="SUPFAM" id="SSF55486">
    <property type="entry name" value="Metalloproteases ('zincins'), catalytic domain"/>
    <property type="match status" value="1"/>
</dbReference>
<gene>
    <name evidence="2" type="ORF">V7x_26670</name>
</gene>
<feature type="chain" id="PRO_5022776279" description="Peptidase M10 metallopeptidase domain-containing protein" evidence="1">
    <location>
        <begin position="38"/>
        <end position="392"/>
    </location>
</feature>
<reference evidence="2 3" key="1">
    <citation type="submission" date="2019-02" db="EMBL/GenBank/DDBJ databases">
        <title>Deep-cultivation of Planctomycetes and their phenomic and genomic characterization uncovers novel biology.</title>
        <authorList>
            <person name="Wiegand S."/>
            <person name="Jogler M."/>
            <person name="Boedeker C."/>
            <person name="Pinto D."/>
            <person name="Vollmers J."/>
            <person name="Rivas-Marin E."/>
            <person name="Kohn T."/>
            <person name="Peeters S.H."/>
            <person name="Heuer A."/>
            <person name="Rast P."/>
            <person name="Oberbeckmann S."/>
            <person name="Bunk B."/>
            <person name="Jeske O."/>
            <person name="Meyerdierks A."/>
            <person name="Storesund J.E."/>
            <person name="Kallscheuer N."/>
            <person name="Luecker S."/>
            <person name="Lage O.M."/>
            <person name="Pohl T."/>
            <person name="Merkel B.J."/>
            <person name="Hornburger P."/>
            <person name="Mueller R.-W."/>
            <person name="Bruemmer F."/>
            <person name="Labrenz M."/>
            <person name="Spormann A.M."/>
            <person name="Op Den Camp H."/>
            <person name="Overmann J."/>
            <person name="Amann R."/>
            <person name="Jetten M.S.M."/>
            <person name="Mascher T."/>
            <person name="Medema M.H."/>
            <person name="Devos D.P."/>
            <person name="Kaster A.-K."/>
            <person name="Ovreas L."/>
            <person name="Rohde M."/>
            <person name="Galperin M.Y."/>
            <person name="Jogler C."/>
        </authorList>
    </citation>
    <scope>NUCLEOTIDE SEQUENCE [LARGE SCALE GENOMIC DNA]</scope>
    <source>
        <strain evidence="2 3">V7</strain>
    </source>
</reference>
<dbReference type="Proteomes" id="UP000316476">
    <property type="component" value="Unassembled WGS sequence"/>
</dbReference>
<evidence type="ECO:0000256" key="1">
    <source>
        <dbReference type="SAM" id="SignalP"/>
    </source>
</evidence>
<dbReference type="OrthoDB" id="267032at2"/>
<dbReference type="AlphaFoldDB" id="A0A5C6FXN1"/>
<dbReference type="EMBL" id="SJPZ01000001">
    <property type="protein sequence ID" value="TWU67094.1"/>
    <property type="molecule type" value="Genomic_DNA"/>
</dbReference>
<feature type="signal peptide" evidence="1">
    <location>
        <begin position="1"/>
        <end position="37"/>
    </location>
</feature>
<organism evidence="2 3">
    <name type="scientific">Crateriforma conspicua</name>
    <dbReference type="NCBI Taxonomy" id="2527996"/>
    <lineage>
        <taxon>Bacteria</taxon>
        <taxon>Pseudomonadati</taxon>
        <taxon>Planctomycetota</taxon>
        <taxon>Planctomycetia</taxon>
        <taxon>Planctomycetales</taxon>
        <taxon>Planctomycetaceae</taxon>
        <taxon>Crateriforma</taxon>
    </lineage>
</organism>
<proteinExistence type="predicted"/>
<name>A0A5C6FXN1_9PLAN</name>
<keyword evidence="1" id="KW-0732">Signal</keyword>
<comment type="caution">
    <text evidence="2">The sequence shown here is derived from an EMBL/GenBank/DDBJ whole genome shotgun (WGS) entry which is preliminary data.</text>
</comment>
<dbReference type="RefSeq" id="WP_146413571.1">
    <property type="nucleotide sequence ID" value="NZ_SJPZ01000001.1"/>
</dbReference>
<evidence type="ECO:0008006" key="4">
    <source>
        <dbReference type="Google" id="ProtNLM"/>
    </source>
</evidence>
<accession>A0A5C6FXN1</accession>
<evidence type="ECO:0000313" key="3">
    <source>
        <dbReference type="Proteomes" id="UP000316476"/>
    </source>
</evidence>